<evidence type="ECO:0000256" key="1">
    <source>
        <dbReference type="SAM" id="Phobius"/>
    </source>
</evidence>
<sequence length="406" mass="47615">MNLLTTLSDAASQIASWVNLPTYSYVRALWMPDPYIEGFAPLRFAVPLGPNYLPIWMDHFFIEKQLYMSQTFIVQWFLIRSVLIHVILFYQMIFGWRLQLGYFLQFNPYGFPLSVLWDMTDPLYNGFVGVFPIAYGMDPNPLITLCIMGVTLDYLKFLAYSLPYLEKDLKFEDAYGKALSKIADLEESRNTIGGRGDLEKPRAYYFSTYYEGIPSYYLDNHKPVPNKLLESYWFGSGENSPAIVEYLLKAYPAEIEVRPDMLRLREIEELLLEKDPLLKGRKLPSIKEEFPSYPVTDELEKLMRQAIIRNRPIFEERFASRYRTEQGLVRFLRRQLKKYYPNSILNVQTSEQQIVEQKQLALQTYAKPSLTNHFEQVSEKTISHNLMTDDIRISHELVSKVKIQMK</sequence>
<dbReference type="EMBL" id="KC509524">
    <property type="protein sequence ID" value="AGH28947.1"/>
    <property type="molecule type" value="Genomic_DNA"/>
</dbReference>
<name>A0A023HCF8_9STRA</name>
<dbReference type="RefSeq" id="YP_009029361.1">
    <property type="nucleotide sequence ID" value="NC_024084.1"/>
</dbReference>
<dbReference type="GeneID" id="19740420"/>
<dbReference type="EMBL" id="KC509524">
    <property type="protein sequence ID" value="AGH28892.1"/>
    <property type="molecule type" value="Genomic_DNA"/>
</dbReference>
<dbReference type="RefSeq" id="YP_009029416.1">
    <property type="nucleotide sequence ID" value="NC_024084.1"/>
</dbReference>
<gene>
    <name evidence="2" type="primary">ycf89</name>
</gene>
<geneLocation type="chloroplast" evidence="2"/>
<keyword evidence="2" id="KW-0934">Plastid</keyword>
<organism evidence="2">
    <name type="scientific">Leptocylindrus danicus</name>
    <dbReference type="NCBI Taxonomy" id="163516"/>
    <lineage>
        <taxon>Eukaryota</taxon>
        <taxon>Sar</taxon>
        <taxon>Stramenopiles</taxon>
        <taxon>Ochrophyta</taxon>
        <taxon>Bacillariophyta</taxon>
        <taxon>Coscinodiscophyceae</taxon>
        <taxon>Chaetocerotophycidae</taxon>
        <taxon>Leptocylindrales</taxon>
        <taxon>Leptocylindraceae</taxon>
        <taxon>Leptocylindrus</taxon>
    </lineage>
</organism>
<feature type="transmembrane region" description="Helical" evidence="1">
    <location>
        <begin position="72"/>
        <end position="93"/>
    </location>
</feature>
<dbReference type="GeneID" id="19740494"/>
<keyword evidence="2" id="KW-0150">Chloroplast</keyword>
<reference evidence="2" key="1">
    <citation type="journal article" date="2014" name="Genome Biol. Evol.">
        <title>Serial gene losses and foreign DNA underlie size and sequence variation in the plastid genomes of diatoms.</title>
        <authorList>
            <person name="Ruck E.C."/>
            <person name="Nakov T."/>
            <person name="Jansen R.K."/>
            <person name="Theriot E.C."/>
            <person name="Alverson A.J."/>
        </authorList>
    </citation>
    <scope>NUCLEOTIDE SEQUENCE</scope>
    <source>
        <strain evidence="2">Ccmp1856</strain>
    </source>
</reference>
<keyword evidence="1" id="KW-0812">Transmembrane</keyword>
<evidence type="ECO:0000313" key="2">
    <source>
        <dbReference type="EMBL" id="AGH28947.1"/>
    </source>
</evidence>
<proteinExistence type="predicted"/>
<dbReference type="AlphaFoldDB" id="A0A023HCF8"/>
<keyword evidence="1" id="KW-1133">Transmembrane helix</keyword>
<keyword evidence="1" id="KW-0472">Membrane</keyword>
<accession>A0A023HCF8</accession>
<protein>
    <submittedName>
        <fullName evidence="2">Uncharacterized protein</fullName>
    </submittedName>
</protein>